<dbReference type="EMBL" id="BK015061">
    <property type="protein sequence ID" value="DAD89478.1"/>
    <property type="molecule type" value="Genomic_DNA"/>
</dbReference>
<name>A0A8S5N4D7_9CAUD</name>
<organism evidence="1">
    <name type="scientific">Myoviridae sp. ctxpQ22</name>
    <dbReference type="NCBI Taxonomy" id="2826715"/>
    <lineage>
        <taxon>Viruses</taxon>
        <taxon>Duplodnaviria</taxon>
        <taxon>Heunggongvirae</taxon>
        <taxon>Uroviricota</taxon>
        <taxon>Caudoviricetes</taxon>
    </lineage>
</organism>
<protein>
    <submittedName>
        <fullName evidence="1">Putative tail fiber protein</fullName>
    </submittedName>
</protein>
<proteinExistence type="predicted"/>
<sequence length="374" mass="39176">MCLVLFYCERGDKMAIVPQPAFLPSAFAALGDKNIIPASNDGTGGLASMALGFPPITQQPLAEGGLPPQRGDFNGIFNLITQFLMYMQAGGVFGYAETIDYQPPSVIWADNNLYKCKKSNGPNTANGVQPITNTEYWELVSTPISVTENGGKITITQGEGAGTSFYAAINLIERNKAYTVGDMAWSPNLPSWAYLECTTAGTTAAKEPSFADVTEDALVTDGTAVFVVRRVSTAQKLRTGTVGATNKPIYLNNGTPTAASGNIGAALTPIYMLNGVFTACSQALGAASNGGIIAASLADNGYVKFANGLILQWGARTSAGFVTFPISVSSTYVVLTAKKDSGTNSIPDARSYSTTGFNYYAGATPAVWCAICKG</sequence>
<reference evidence="1" key="1">
    <citation type="journal article" date="2021" name="Proc. Natl. Acad. Sci. U.S.A.">
        <title>A Catalog of Tens of Thousands of Viruses from Human Metagenomes Reveals Hidden Associations with Chronic Diseases.</title>
        <authorList>
            <person name="Tisza M.J."/>
            <person name="Buck C.B."/>
        </authorList>
    </citation>
    <scope>NUCLEOTIDE SEQUENCE</scope>
    <source>
        <strain evidence="1">CtxpQ22</strain>
    </source>
</reference>
<evidence type="ECO:0000313" key="1">
    <source>
        <dbReference type="EMBL" id="DAD89478.1"/>
    </source>
</evidence>
<dbReference type="Gene3D" id="2.60.40.3940">
    <property type="match status" value="1"/>
</dbReference>
<accession>A0A8S5N4D7</accession>